<dbReference type="AlphaFoldDB" id="A0A8S9SXK3"/>
<accession>A0A8S9SXK3</accession>
<gene>
    <name evidence="1" type="ORF">DA73_0400006160</name>
</gene>
<evidence type="ECO:0000313" key="2">
    <source>
        <dbReference type="Proteomes" id="UP000029738"/>
    </source>
</evidence>
<evidence type="ECO:0000313" key="1">
    <source>
        <dbReference type="EMBL" id="KAF3885091.1"/>
    </source>
</evidence>
<dbReference type="RefSeq" id="WP_038084821.1">
    <property type="nucleotide sequence ID" value="NZ_JHEG04000001.1"/>
</dbReference>
<protein>
    <submittedName>
        <fullName evidence="1">Uncharacterized protein</fullName>
    </submittedName>
</protein>
<dbReference type="Proteomes" id="UP000029738">
    <property type="component" value="Unassembled WGS sequence"/>
</dbReference>
<sequence>MLGFLQLALTFDLPIPGEFLMIKPVGCQTDGYRGYLQALSDFDIKRVTAPKMRSDKLPNFFKKSGIWTNLNRINSHLIAKKI</sequence>
<dbReference type="EMBL" id="JHEG04000001">
    <property type="protein sequence ID" value="KAF3885091.1"/>
    <property type="molecule type" value="Genomic_DNA"/>
</dbReference>
<dbReference type="OrthoDB" id="483634at2"/>
<name>A0A8S9SXK3_9CYAN</name>
<keyword evidence="2" id="KW-1185">Reference proteome</keyword>
<reference evidence="1" key="1">
    <citation type="journal article" date="2015" name="Genome Announc.">
        <title>Draft Genome Sequence of Tolypothrix boutellei Strain VB521301.</title>
        <authorList>
            <person name="Chandrababunaidu M.M."/>
            <person name="Singh D."/>
            <person name="Sen D."/>
            <person name="Bhan S."/>
            <person name="Das S."/>
            <person name="Gupta A."/>
            <person name="Adhikary S.P."/>
            <person name="Tripathy S."/>
        </authorList>
    </citation>
    <scope>NUCLEOTIDE SEQUENCE</scope>
    <source>
        <strain evidence="1">VB521301</strain>
    </source>
</reference>
<organism evidence="1 2">
    <name type="scientific">Tolypothrix bouteillei VB521301</name>
    <dbReference type="NCBI Taxonomy" id="1479485"/>
    <lineage>
        <taxon>Bacteria</taxon>
        <taxon>Bacillati</taxon>
        <taxon>Cyanobacteriota</taxon>
        <taxon>Cyanophyceae</taxon>
        <taxon>Nostocales</taxon>
        <taxon>Tolypothrichaceae</taxon>
        <taxon>Tolypothrix</taxon>
    </lineage>
</organism>
<reference evidence="1" key="2">
    <citation type="submission" date="2019-11" db="EMBL/GenBank/DDBJ databases">
        <title>Improved Assembly of Tolypothrix boutellei genome.</title>
        <authorList>
            <person name="Sarangi A.N."/>
            <person name="Mukherjee M."/>
            <person name="Ghosh S."/>
            <person name="Singh D."/>
            <person name="Das A."/>
            <person name="Kant S."/>
            <person name="Prusty A."/>
            <person name="Tripathy S."/>
        </authorList>
    </citation>
    <scope>NUCLEOTIDE SEQUENCE</scope>
    <source>
        <strain evidence="1">VB521301</strain>
    </source>
</reference>
<comment type="caution">
    <text evidence="1">The sequence shown here is derived from an EMBL/GenBank/DDBJ whole genome shotgun (WGS) entry which is preliminary data.</text>
</comment>
<proteinExistence type="predicted"/>